<dbReference type="InterPro" id="IPR015943">
    <property type="entry name" value="WD40/YVTN_repeat-like_dom_sf"/>
</dbReference>
<feature type="compositionally biased region" description="Acidic residues" evidence="4">
    <location>
        <begin position="454"/>
        <end position="463"/>
    </location>
</feature>
<keyword evidence="7" id="KW-1185">Reference proteome</keyword>
<dbReference type="SMART" id="SM00320">
    <property type="entry name" value="WD40"/>
    <property type="match status" value="7"/>
</dbReference>
<dbReference type="Gene3D" id="2.130.10.10">
    <property type="entry name" value="YVTN repeat-like/Quinoprotein amine dehydrogenase"/>
    <property type="match status" value="2"/>
</dbReference>
<feature type="repeat" description="WD" evidence="3">
    <location>
        <begin position="845"/>
        <end position="888"/>
    </location>
</feature>
<sequence length="1108" mass="112327">MPLAPATGTGDPDALGGYLVSGRLGEGNQGVVYAADTPDGDAVAIKLLHPRFRLADERAERFLAALEPLVEAEHPHVPTLLDAGIHDGRPYVVHQRAHGFPLLANVSGTGLVDVVRGTARALESLHAAGIVHGHVKPGNILLGGDGPWLLDGGLVGALQAATVFSALVSTPEYISPEQVAGEEIGPPADVFAWASTVVFAATGHTPFSGDSVSEVLDRVFAGSPDLSGVPTRLRPLLIRCLAKQPEERPTMSEVVEVVAPPVKVAVLRAGAGAAADAASDVSATAGSSTGGEEGEASSASGSVVESEEAEDAVRGEVPGDGAGSGDEGEVAEDAAGDVVSDVSGEVESSAGSEADGEGEASSASGSVVESEEAEDVVRGEVPGDGAGSGDEGEVAEDAAGDVVSDVSGEVESSAGSEADGEGEASSASGSVVESEEAEDVVRGEVPGDGAGSGDEGEVAEDAAGDVVSDVSGEVESSAGSEADGEGEASSASGSVVESEEAEDVVRGEVPGDGAGSGDEGEVAEDAGAVSGDAVDAENRTEEEPDIASEAETSEAETAEDTAVRDPESDGEPDRETGSPTDADLADLDVHTSEPEIASGAGADGEPPSGAETGSDPVAEPETGSEEGDGREREHAPAPERPATAEKASDRAEEPAQAEKSDEPEEDDDHGWSAPVPVGTVPAGTGASRRGKPAKRMLLGAGVAAVVAVPLWLTFGGGAELIARPRPVATAGIVNVDVTSPDATASPAPGIEDTAATAAPSPAQDTEDAANTATPSPGGTESETRRDDAVTWLGYGYRVRSLKLEAKVLSLAASEVDGRAVVVAGDADGAVRVWDTLTGDAVGEPLTGHRGAVRAVVTGTLGDRPIAVSGGEDGTVRVWNLKTGRAIGRPYKIRKEVSALAVVPGKRPLLAVATRDRVIRVFDLRSRKRVGRAMRGHTGAITALATAELKNRPVLLSAGRDKRIRVWDPVRGRPVGKPYRGHKRPVAALTTGMLNGRPVVVSAGAERPVRVWRLSDRATGRRPFTGPKRTIRALSGTTLAGRHTLVAGGEDGVLRAWDLATGKLRGKIEEAHDGSAVAVVPHVDSGGRLMIVSAGSDATVRIWRFGSLN</sequence>
<evidence type="ECO:0000256" key="3">
    <source>
        <dbReference type="PROSITE-ProRule" id="PRU00221"/>
    </source>
</evidence>
<evidence type="ECO:0000256" key="4">
    <source>
        <dbReference type="SAM" id="MobiDB-lite"/>
    </source>
</evidence>
<dbReference type="STRING" id="35622.SAMN04489764_1954"/>
<dbReference type="EMBL" id="FNKK01000002">
    <property type="protein sequence ID" value="SDQ74533.1"/>
    <property type="molecule type" value="Genomic_DNA"/>
</dbReference>
<dbReference type="SUPFAM" id="SSF56112">
    <property type="entry name" value="Protein kinase-like (PK-like)"/>
    <property type="match status" value="1"/>
</dbReference>
<feature type="compositionally biased region" description="Basic and acidic residues" evidence="4">
    <location>
        <begin position="561"/>
        <end position="576"/>
    </location>
</feature>
<dbReference type="InterPro" id="IPR036322">
    <property type="entry name" value="WD40_repeat_dom_sf"/>
</dbReference>
<feature type="compositionally biased region" description="Low complexity" evidence="4">
    <location>
        <begin position="336"/>
        <end position="368"/>
    </location>
</feature>
<feature type="compositionally biased region" description="Low complexity" evidence="4">
    <location>
        <begin position="275"/>
        <end position="287"/>
    </location>
</feature>
<evidence type="ECO:0000313" key="6">
    <source>
        <dbReference type="EMBL" id="SDQ74533.1"/>
    </source>
</evidence>
<dbReference type="Pfam" id="PF00069">
    <property type="entry name" value="Pkinase"/>
    <property type="match status" value="1"/>
</dbReference>
<dbReference type="PROSITE" id="PS50011">
    <property type="entry name" value="PROTEIN_KINASE_DOM"/>
    <property type="match status" value="1"/>
</dbReference>
<dbReference type="Gene3D" id="3.30.200.20">
    <property type="entry name" value="Phosphorylase Kinase, domain 1"/>
    <property type="match status" value="1"/>
</dbReference>
<keyword evidence="2" id="KW-0677">Repeat</keyword>
<feature type="compositionally biased region" description="Basic and acidic residues" evidence="4">
    <location>
        <begin position="627"/>
        <end position="660"/>
    </location>
</feature>
<feature type="compositionally biased region" description="Low complexity" evidence="4">
    <location>
        <begin position="464"/>
        <end position="496"/>
    </location>
</feature>
<protein>
    <submittedName>
        <fullName evidence="6">WD domain-containing protein, G-beta repeat-containing protein</fullName>
    </submittedName>
</protein>
<dbReference type="InterPro" id="IPR001680">
    <property type="entry name" value="WD40_rpt"/>
</dbReference>
<dbReference type="InterPro" id="IPR000719">
    <property type="entry name" value="Prot_kinase_dom"/>
</dbReference>
<dbReference type="PROSITE" id="PS50082">
    <property type="entry name" value="WD_REPEATS_2"/>
    <property type="match status" value="5"/>
</dbReference>
<evidence type="ECO:0000256" key="1">
    <source>
        <dbReference type="ARBA" id="ARBA00022574"/>
    </source>
</evidence>
<dbReference type="AlphaFoldDB" id="A0A1H1DDG4"/>
<dbReference type="InterPro" id="IPR019775">
    <property type="entry name" value="WD40_repeat_CS"/>
</dbReference>
<feature type="compositionally biased region" description="Acidic residues" evidence="4">
    <location>
        <begin position="390"/>
        <end position="399"/>
    </location>
</feature>
<gene>
    <name evidence="6" type="ORF">SAMN04489764_1954</name>
</gene>
<dbReference type="InterPro" id="IPR011009">
    <property type="entry name" value="Kinase-like_dom_sf"/>
</dbReference>
<dbReference type="SUPFAM" id="SSF50978">
    <property type="entry name" value="WD40 repeat-like"/>
    <property type="match status" value="1"/>
</dbReference>
<keyword evidence="1 3" id="KW-0853">WD repeat</keyword>
<name>A0A1H1DDG4_9ACTN</name>
<feature type="repeat" description="WD" evidence="3">
    <location>
        <begin position="933"/>
        <end position="967"/>
    </location>
</feature>
<dbReference type="Gene3D" id="1.10.510.10">
    <property type="entry name" value="Transferase(Phosphotransferase) domain 1"/>
    <property type="match status" value="1"/>
</dbReference>
<evidence type="ECO:0000313" key="7">
    <source>
        <dbReference type="Proteomes" id="UP000217103"/>
    </source>
</evidence>
<feature type="domain" description="Protein kinase" evidence="5">
    <location>
        <begin position="18"/>
        <end position="262"/>
    </location>
</feature>
<dbReference type="Proteomes" id="UP000217103">
    <property type="component" value="Unassembled WGS sequence"/>
</dbReference>
<dbReference type="CDD" id="cd00200">
    <property type="entry name" value="WD40"/>
    <property type="match status" value="1"/>
</dbReference>
<dbReference type="PROSITE" id="PS50294">
    <property type="entry name" value="WD_REPEATS_REGION"/>
    <property type="match status" value="2"/>
</dbReference>
<proteinExistence type="predicted"/>
<dbReference type="InterPro" id="IPR020472">
    <property type="entry name" value="WD40_PAC1"/>
</dbReference>
<dbReference type="PANTHER" id="PTHR22847:SF637">
    <property type="entry name" value="WD REPEAT DOMAIN 5B"/>
    <property type="match status" value="1"/>
</dbReference>
<dbReference type="PANTHER" id="PTHR22847">
    <property type="entry name" value="WD40 REPEAT PROTEIN"/>
    <property type="match status" value="1"/>
</dbReference>
<dbReference type="Pfam" id="PF00400">
    <property type="entry name" value="WD40"/>
    <property type="match status" value="2"/>
</dbReference>
<evidence type="ECO:0000259" key="5">
    <source>
        <dbReference type="PROSITE" id="PS50011"/>
    </source>
</evidence>
<organism evidence="6 7">
    <name type="scientific">Thermostaphylospora chromogena</name>
    <dbReference type="NCBI Taxonomy" id="35622"/>
    <lineage>
        <taxon>Bacteria</taxon>
        <taxon>Bacillati</taxon>
        <taxon>Actinomycetota</taxon>
        <taxon>Actinomycetes</taxon>
        <taxon>Streptosporangiales</taxon>
        <taxon>Thermomonosporaceae</taxon>
        <taxon>Thermostaphylospora</taxon>
    </lineage>
</organism>
<feature type="compositionally biased region" description="Acidic residues" evidence="4">
    <location>
        <begin position="542"/>
        <end position="559"/>
    </location>
</feature>
<feature type="compositionally biased region" description="Acidic residues" evidence="4">
    <location>
        <begin position="326"/>
        <end position="335"/>
    </location>
</feature>
<feature type="compositionally biased region" description="Polar residues" evidence="4">
    <location>
        <begin position="768"/>
        <end position="780"/>
    </location>
</feature>
<feature type="compositionally biased region" description="Low complexity" evidence="4">
    <location>
        <begin position="400"/>
        <end position="432"/>
    </location>
</feature>
<feature type="repeat" description="WD" evidence="3">
    <location>
        <begin position="1089"/>
        <end position="1108"/>
    </location>
</feature>
<feature type="region of interest" description="Disordered" evidence="4">
    <location>
        <begin position="275"/>
        <end position="690"/>
    </location>
</feature>
<feature type="repeat" description="WD" evidence="3">
    <location>
        <begin position="1044"/>
        <end position="1066"/>
    </location>
</feature>
<dbReference type="CDD" id="cd14014">
    <property type="entry name" value="STKc_PknB_like"/>
    <property type="match status" value="1"/>
</dbReference>
<evidence type="ECO:0000256" key="2">
    <source>
        <dbReference type="ARBA" id="ARBA00022737"/>
    </source>
</evidence>
<dbReference type="PROSITE" id="PS00678">
    <property type="entry name" value="WD_REPEATS_1"/>
    <property type="match status" value="2"/>
</dbReference>
<dbReference type="RefSeq" id="WP_165634757.1">
    <property type="nucleotide sequence ID" value="NZ_FNKK01000002.1"/>
</dbReference>
<dbReference type="GO" id="GO:0005524">
    <property type="term" value="F:ATP binding"/>
    <property type="evidence" value="ECO:0007669"/>
    <property type="project" value="InterPro"/>
</dbReference>
<feature type="region of interest" description="Disordered" evidence="4">
    <location>
        <begin position="739"/>
        <end position="786"/>
    </location>
</feature>
<reference evidence="6 7" key="1">
    <citation type="submission" date="2016-10" db="EMBL/GenBank/DDBJ databases">
        <authorList>
            <person name="de Groot N.N."/>
        </authorList>
    </citation>
    <scope>NUCLEOTIDE SEQUENCE [LARGE SCALE GENOMIC DNA]</scope>
    <source>
        <strain evidence="6 7">DSM 43794</strain>
    </source>
</reference>
<feature type="repeat" description="WD" evidence="3">
    <location>
        <begin position="821"/>
        <end position="843"/>
    </location>
</feature>
<dbReference type="GO" id="GO:0004672">
    <property type="term" value="F:protein kinase activity"/>
    <property type="evidence" value="ECO:0007669"/>
    <property type="project" value="InterPro"/>
</dbReference>
<accession>A0A1H1DDG4</accession>
<dbReference type="PRINTS" id="PR00320">
    <property type="entry name" value="GPROTEINBRPT"/>
</dbReference>